<keyword evidence="7" id="KW-1185">Reference proteome</keyword>
<dbReference type="AlphaFoldDB" id="A0A3P9B5T6"/>
<dbReference type="Pfam" id="PF07686">
    <property type="entry name" value="V-set"/>
    <property type="match status" value="1"/>
</dbReference>
<dbReference type="SMART" id="SM00409">
    <property type="entry name" value="IG"/>
    <property type="match status" value="1"/>
</dbReference>
<dbReference type="Gene3D" id="2.60.40.10">
    <property type="entry name" value="Immunoglobulins"/>
    <property type="match status" value="1"/>
</dbReference>
<dbReference type="PROSITE" id="PS50835">
    <property type="entry name" value="IG_LIKE"/>
    <property type="match status" value="1"/>
</dbReference>
<sequence>FFHFSPVWSSQHASGVEVYEGVESVLLPCQVQADVTIDSTAAVWDREELKDPTVHVRLPSGDDFKDQNIRYFSRTSLRAEALQTGDLSLTLRNPTVSDSGNYTCTYRKYGQDQHKAYVDLKVTGQCCQVRCMLMASSKNLLVDVQVVCFVSITELPPRSAVWFKVLSGVLVPLVPLVVMLAAWLSCRYKTLKNKEGECFIGPSDEISEP</sequence>
<name>A0A3P9B5T6_9CICH</name>
<dbReference type="InterPro" id="IPR013106">
    <property type="entry name" value="Ig_V-set"/>
</dbReference>
<keyword evidence="4" id="KW-0812">Transmembrane</keyword>
<feature type="domain" description="Ig-like" evidence="5">
    <location>
        <begin position="6"/>
        <end position="123"/>
    </location>
</feature>
<dbReference type="Proteomes" id="UP000265160">
    <property type="component" value="Unplaced"/>
</dbReference>
<dbReference type="InterPro" id="IPR003599">
    <property type="entry name" value="Ig_sub"/>
</dbReference>
<dbReference type="InterPro" id="IPR007110">
    <property type="entry name" value="Ig-like_dom"/>
</dbReference>
<proteinExistence type="predicted"/>
<dbReference type="Ensembl" id="ENSMZET00005005486.1">
    <property type="protein sequence ID" value="ENSMZEP00005005258.1"/>
    <property type="gene ID" value="ENSMZEG00005004081.1"/>
</dbReference>
<keyword evidence="3" id="KW-0393">Immunoglobulin domain</keyword>
<evidence type="ECO:0000259" key="5">
    <source>
        <dbReference type="PROSITE" id="PS50835"/>
    </source>
</evidence>
<dbReference type="InterPro" id="IPR050504">
    <property type="entry name" value="IgSF_BTN/MOG"/>
</dbReference>
<dbReference type="PANTHER" id="PTHR24100">
    <property type="entry name" value="BUTYROPHILIN"/>
    <property type="match status" value="1"/>
</dbReference>
<dbReference type="GO" id="GO:0009897">
    <property type="term" value="C:external side of plasma membrane"/>
    <property type="evidence" value="ECO:0007669"/>
    <property type="project" value="TreeGrafter"/>
</dbReference>
<dbReference type="GeneTree" id="ENSGT00940000168804"/>
<evidence type="ECO:0000256" key="2">
    <source>
        <dbReference type="ARBA" id="ARBA00023136"/>
    </source>
</evidence>
<keyword evidence="4" id="KW-1133">Transmembrane helix</keyword>
<dbReference type="PANTHER" id="PTHR24100:SF151">
    <property type="entry name" value="ICOS LIGAND"/>
    <property type="match status" value="1"/>
</dbReference>
<dbReference type="InterPro" id="IPR013783">
    <property type="entry name" value="Ig-like_fold"/>
</dbReference>
<accession>A0A3P9B5T6</accession>
<feature type="transmembrane region" description="Helical" evidence="4">
    <location>
        <begin position="161"/>
        <end position="184"/>
    </location>
</feature>
<evidence type="ECO:0000313" key="6">
    <source>
        <dbReference type="Ensembl" id="ENSMZEP00005005258.1"/>
    </source>
</evidence>
<comment type="subcellular location">
    <subcellularLocation>
        <location evidence="1">Membrane</location>
    </subcellularLocation>
</comment>
<protein>
    <recommendedName>
        <fullName evidence="5">Ig-like domain-containing protein</fullName>
    </recommendedName>
</protein>
<reference evidence="6" key="1">
    <citation type="submission" date="2025-08" db="UniProtKB">
        <authorList>
            <consortium name="Ensembl"/>
        </authorList>
    </citation>
    <scope>IDENTIFICATION</scope>
</reference>
<evidence type="ECO:0000256" key="4">
    <source>
        <dbReference type="SAM" id="Phobius"/>
    </source>
</evidence>
<evidence type="ECO:0000256" key="3">
    <source>
        <dbReference type="ARBA" id="ARBA00023319"/>
    </source>
</evidence>
<reference evidence="6" key="2">
    <citation type="submission" date="2025-09" db="UniProtKB">
        <authorList>
            <consortium name="Ensembl"/>
        </authorList>
    </citation>
    <scope>IDENTIFICATION</scope>
</reference>
<dbReference type="SUPFAM" id="SSF48726">
    <property type="entry name" value="Immunoglobulin"/>
    <property type="match status" value="1"/>
</dbReference>
<dbReference type="GO" id="GO:0001817">
    <property type="term" value="P:regulation of cytokine production"/>
    <property type="evidence" value="ECO:0007669"/>
    <property type="project" value="TreeGrafter"/>
</dbReference>
<dbReference type="InterPro" id="IPR036179">
    <property type="entry name" value="Ig-like_dom_sf"/>
</dbReference>
<evidence type="ECO:0000313" key="7">
    <source>
        <dbReference type="Proteomes" id="UP000265160"/>
    </source>
</evidence>
<evidence type="ECO:0000256" key="1">
    <source>
        <dbReference type="ARBA" id="ARBA00004370"/>
    </source>
</evidence>
<organism evidence="6 7">
    <name type="scientific">Maylandia zebra</name>
    <name type="common">zebra mbuna</name>
    <dbReference type="NCBI Taxonomy" id="106582"/>
    <lineage>
        <taxon>Eukaryota</taxon>
        <taxon>Metazoa</taxon>
        <taxon>Chordata</taxon>
        <taxon>Craniata</taxon>
        <taxon>Vertebrata</taxon>
        <taxon>Euteleostomi</taxon>
        <taxon>Actinopterygii</taxon>
        <taxon>Neopterygii</taxon>
        <taxon>Teleostei</taxon>
        <taxon>Neoteleostei</taxon>
        <taxon>Acanthomorphata</taxon>
        <taxon>Ovalentaria</taxon>
        <taxon>Cichlomorphae</taxon>
        <taxon>Cichliformes</taxon>
        <taxon>Cichlidae</taxon>
        <taxon>African cichlids</taxon>
        <taxon>Pseudocrenilabrinae</taxon>
        <taxon>Haplochromini</taxon>
        <taxon>Maylandia</taxon>
        <taxon>Maylandia zebra complex</taxon>
    </lineage>
</organism>
<dbReference type="GO" id="GO:0005102">
    <property type="term" value="F:signaling receptor binding"/>
    <property type="evidence" value="ECO:0007669"/>
    <property type="project" value="TreeGrafter"/>
</dbReference>
<dbReference type="GO" id="GO:0050852">
    <property type="term" value="P:T cell receptor signaling pathway"/>
    <property type="evidence" value="ECO:0007669"/>
    <property type="project" value="TreeGrafter"/>
</dbReference>
<keyword evidence="2 4" id="KW-0472">Membrane</keyword>
<dbReference type="STRING" id="106582.ENSMZEP00005005258"/>